<keyword evidence="2" id="KW-0012">Acyltransferase</keyword>
<dbReference type="GO" id="GO:0005737">
    <property type="term" value="C:cytoplasm"/>
    <property type="evidence" value="ECO:0007669"/>
    <property type="project" value="TreeGrafter"/>
</dbReference>
<protein>
    <submittedName>
        <fullName evidence="5">Unannotated protein</fullName>
    </submittedName>
</protein>
<sequence>MTAMHPARPSNVGLRIYGRRVVLRPLVAQDFNGWSEVRRRNGQWLTVWEPMRLVHHPDPELNRDVFAARCGARDRERLNGSQYAFGIFVDGAFAGEINLNNVVRGAFKSATIGYWIDKARAGRSLMSEAVVALAMYAFEELHLHRLEICIIPRNTNSRRVMEKLDIRTEGVAERFLEINGVWEDHVRYGITVEEWIERREEFLADWLN</sequence>
<dbReference type="GO" id="GO:0008999">
    <property type="term" value="F:protein-N-terminal-alanine acetyltransferase activity"/>
    <property type="evidence" value="ECO:0007669"/>
    <property type="project" value="TreeGrafter"/>
</dbReference>
<evidence type="ECO:0000256" key="2">
    <source>
        <dbReference type="ARBA" id="ARBA00023315"/>
    </source>
</evidence>
<name>A0A6J6G9J6_9ZZZZ</name>
<evidence type="ECO:0000259" key="4">
    <source>
        <dbReference type="PROSITE" id="PS51186"/>
    </source>
</evidence>
<proteinExistence type="inferred from homology"/>
<keyword evidence="1" id="KW-0808">Transferase</keyword>
<dbReference type="PROSITE" id="PS51186">
    <property type="entry name" value="GNAT"/>
    <property type="match status" value="1"/>
</dbReference>
<dbReference type="AlphaFoldDB" id="A0A6J6G9J6"/>
<dbReference type="InterPro" id="IPR000182">
    <property type="entry name" value="GNAT_dom"/>
</dbReference>
<dbReference type="InterPro" id="IPR016181">
    <property type="entry name" value="Acyl_CoA_acyltransferase"/>
</dbReference>
<dbReference type="PANTHER" id="PTHR43792">
    <property type="entry name" value="GNAT FAMILY, PUTATIVE (AFU_ORTHOLOGUE AFUA_3G00765)-RELATED-RELATED"/>
    <property type="match status" value="1"/>
</dbReference>
<feature type="domain" description="N-acetyltransferase" evidence="4">
    <location>
        <begin position="21"/>
        <end position="193"/>
    </location>
</feature>
<dbReference type="SUPFAM" id="SSF55729">
    <property type="entry name" value="Acyl-CoA N-acyltransferases (Nat)"/>
    <property type="match status" value="1"/>
</dbReference>
<dbReference type="EMBL" id="CAEZUL010000046">
    <property type="protein sequence ID" value="CAB4597837.1"/>
    <property type="molecule type" value="Genomic_DNA"/>
</dbReference>
<comment type="similarity">
    <text evidence="3">Belongs to the acetyltransferase family. RimJ subfamily.</text>
</comment>
<dbReference type="Gene3D" id="3.40.630.30">
    <property type="match status" value="1"/>
</dbReference>
<dbReference type="Pfam" id="PF13302">
    <property type="entry name" value="Acetyltransf_3"/>
    <property type="match status" value="1"/>
</dbReference>
<dbReference type="PANTHER" id="PTHR43792:SF8">
    <property type="entry name" value="[RIBOSOMAL PROTEIN US5]-ALANINE N-ACETYLTRANSFERASE"/>
    <property type="match status" value="1"/>
</dbReference>
<gene>
    <name evidence="5" type="ORF">UFOPK1808_00558</name>
</gene>
<dbReference type="InterPro" id="IPR051531">
    <property type="entry name" value="N-acetyltransferase"/>
</dbReference>
<evidence type="ECO:0000256" key="3">
    <source>
        <dbReference type="ARBA" id="ARBA00038502"/>
    </source>
</evidence>
<reference evidence="5" key="1">
    <citation type="submission" date="2020-05" db="EMBL/GenBank/DDBJ databases">
        <authorList>
            <person name="Chiriac C."/>
            <person name="Salcher M."/>
            <person name="Ghai R."/>
            <person name="Kavagutti S V."/>
        </authorList>
    </citation>
    <scope>NUCLEOTIDE SEQUENCE</scope>
</reference>
<evidence type="ECO:0000256" key="1">
    <source>
        <dbReference type="ARBA" id="ARBA00022679"/>
    </source>
</evidence>
<organism evidence="5">
    <name type="scientific">freshwater metagenome</name>
    <dbReference type="NCBI Taxonomy" id="449393"/>
    <lineage>
        <taxon>unclassified sequences</taxon>
        <taxon>metagenomes</taxon>
        <taxon>ecological metagenomes</taxon>
    </lineage>
</organism>
<evidence type="ECO:0000313" key="5">
    <source>
        <dbReference type="EMBL" id="CAB4597837.1"/>
    </source>
</evidence>
<accession>A0A6J6G9J6</accession>